<evidence type="ECO:0000313" key="1">
    <source>
        <dbReference type="EMBL" id="KOG00034.1"/>
    </source>
</evidence>
<dbReference type="AlphaFoldDB" id="A0A0L8IG84"/>
<dbReference type="EMBL" id="KQ415859">
    <property type="protein sequence ID" value="KOG00034.1"/>
    <property type="molecule type" value="Genomic_DNA"/>
</dbReference>
<sequence length="66" mass="7611">MNAAIVVNNGREFVKRERERGFWMLHKACHKTTDNFPNFHLFSLNICVNLGSISCVPISIVPRFSF</sequence>
<reference evidence="1" key="1">
    <citation type="submission" date="2015-07" db="EMBL/GenBank/DDBJ databases">
        <title>MeaNS - Measles Nucleotide Surveillance Program.</title>
        <authorList>
            <person name="Tran T."/>
            <person name="Druce J."/>
        </authorList>
    </citation>
    <scope>NUCLEOTIDE SEQUENCE</scope>
    <source>
        <strain evidence="1">UCB-OBI-ISO-001</strain>
        <tissue evidence="1">Gonad</tissue>
    </source>
</reference>
<proteinExistence type="predicted"/>
<organism evidence="1">
    <name type="scientific">Octopus bimaculoides</name>
    <name type="common">California two-spotted octopus</name>
    <dbReference type="NCBI Taxonomy" id="37653"/>
    <lineage>
        <taxon>Eukaryota</taxon>
        <taxon>Metazoa</taxon>
        <taxon>Spiralia</taxon>
        <taxon>Lophotrochozoa</taxon>
        <taxon>Mollusca</taxon>
        <taxon>Cephalopoda</taxon>
        <taxon>Coleoidea</taxon>
        <taxon>Octopodiformes</taxon>
        <taxon>Octopoda</taxon>
        <taxon>Incirrata</taxon>
        <taxon>Octopodidae</taxon>
        <taxon>Octopus</taxon>
    </lineage>
</organism>
<protein>
    <submittedName>
        <fullName evidence="1">Uncharacterized protein</fullName>
    </submittedName>
</protein>
<accession>A0A0L8IG84</accession>
<name>A0A0L8IG84_OCTBM</name>
<gene>
    <name evidence="1" type="ORF">OCBIM_22009044mg</name>
</gene>